<proteinExistence type="predicted"/>
<evidence type="ECO:0000313" key="2">
    <source>
        <dbReference type="Proteomes" id="UP000182660"/>
    </source>
</evidence>
<accession>A0ABY1HJ51</accession>
<protein>
    <recommendedName>
        <fullName evidence="3">Acetyltransferase</fullName>
    </recommendedName>
</protein>
<organism evidence="1 2">
    <name type="scientific">Moritella viscosa</name>
    <dbReference type="NCBI Taxonomy" id="80854"/>
    <lineage>
        <taxon>Bacteria</taxon>
        <taxon>Pseudomonadati</taxon>
        <taxon>Pseudomonadota</taxon>
        <taxon>Gammaproteobacteria</taxon>
        <taxon>Alteromonadales</taxon>
        <taxon>Moritellaceae</taxon>
        <taxon>Moritella</taxon>
    </lineage>
</organism>
<dbReference type="GeneID" id="71767237"/>
<keyword evidence="2" id="KW-1185">Reference proteome</keyword>
<reference evidence="1 2" key="1">
    <citation type="submission" date="2016-11" db="EMBL/GenBank/DDBJ databases">
        <authorList>
            <person name="Klemetsen T."/>
        </authorList>
    </citation>
    <scope>NUCLEOTIDE SEQUENCE [LARGE SCALE GENOMIC DNA]</scope>
    <source>
        <strain evidence="1">MT 2528</strain>
    </source>
</reference>
<name>A0ABY1HJ51_9GAMM</name>
<dbReference type="RefSeq" id="WP_244534275.1">
    <property type="nucleotide sequence ID" value="NZ_CAWQZC010000009.1"/>
</dbReference>
<comment type="caution">
    <text evidence="1">The sequence shown here is derived from an EMBL/GenBank/DDBJ whole genome shotgun (WGS) entry which is preliminary data.</text>
</comment>
<gene>
    <name evidence="1" type="ORF">MT2528_4106</name>
</gene>
<sequence length="57" mass="6334">MLTIEKLTQSSVGKVRQVILTEEQVKLAGTAEDFLESGNDTIDLHIIKLNDEVVGFF</sequence>
<dbReference type="EMBL" id="FPLJ01000102">
    <property type="protein sequence ID" value="SGZ00828.1"/>
    <property type="molecule type" value="Genomic_DNA"/>
</dbReference>
<evidence type="ECO:0000313" key="1">
    <source>
        <dbReference type="EMBL" id="SGZ00828.1"/>
    </source>
</evidence>
<evidence type="ECO:0008006" key="3">
    <source>
        <dbReference type="Google" id="ProtNLM"/>
    </source>
</evidence>
<dbReference type="Proteomes" id="UP000182660">
    <property type="component" value="Unassembled WGS sequence"/>
</dbReference>